<keyword evidence="1" id="KW-0808">Transferase</keyword>
<dbReference type="GO" id="GO:0008483">
    <property type="term" value="F:transaminase activity"/>
    <property type="evidence" value="ECO:0007669"/>
    <property type="project" value="UniProtKB-KW"/>
</dbReference>
<reference evidence="1" key="1">
    <citation type="journal article" date="2023" name="GigaByte">
        <title>Genome assembly of the bearded iris, Iris pallida Lam.</title>
        <authorList>
            <person name="Bruccoleri R.E."/>
            <person name="Oakeley E.J."/>
            <person name="Faust A.M.E."/>
            <person name="Altorfer M."/>
            <person name="Dessus-Babus S."/>
            <person name="Burckhardt D."/>
            <person name="Oertli M."/>
            <person name="Naumann U."/>
            <person name="Petersen F."/>
            <person name="Wong J."/>
        </authorList>
    </citation>
    <scope>NUCLEOTIDE SEQUENCE</scope>
    <source>
        <strain evidence="1">GSM-AAB239-AS_SAM_17_03QT</strain>
    </source>
</reference>
<gene>
    <name evidence="1" type="ORF">M6B38_367470</name>
</gene>
<dbReference type="EMBL" id="JANAVB010020397">
    <property type="protein sequence ID" value="KAJ6827309.1"/>
    <property type="molecule type" value="Genomic_DNA"/>
</dbReference>
<dbReference type="Proteomes" id="UP001140949">
    <property type="component" value="Unassembled WGS sequence"/>
</dbReference>
<name>A0AAX6GF63_IRIPA</name>
<proteinExistence type="predicted"/>
<comment type="caution">
    <text evidence="1">The sequence shown here is derived from an EMBL/GenBank/DDBJ whole genome shotgun (WGS) entry which is preliminary data.</text>
</comment>
<sequence>MVEGEEGEGKGNSVCLVDYCYKKKKMKRG</sequence>
<protein>
    <submittedName>
        <fullName evidence="1">Aminotransferase TAT2</fullName>
    </submittedName>
</protein>
<keyword evidence="2" id="KW-1185">Reference proteome</keyword>
<reference evidence="1" key="2">
    <citation type="submission" date="2023-04" db="EMBL/GenBank/DDBJ databases">
        <authorList>
            <person name="Bruccoleri R.E."/>
            <person name="Oakeley E.J."/>
            <person name="Faust A.-M."/>
            <person name="Dessus-Babus S."/>
            <person name="Altorfer M."/>
            <person name="Burckhardt D."/>
            <person name="Oertli M."/>
            <person name="Naumann U."/>
            <person name="Petersen F."/>
            <person name="Wong J."/>
        </authorList>
    </citation>
    <scope>NUCLEOTIDE SEQUENCE</scope>
    <source>
        <strain evidence="1">GSM-AAB239-AS_SAM_17_03QT</strain>
        <tissue evidence="1">Leaf</tissue>
    </source>
</reference>
<keyword evidence="1" id="KW-0032">Aminotransferase</keyword>
<evidence type="ECO:0000313" key="2">
    <source>
        <dbReference type="Proteomes" id="UP001140949"/>
    </source>
</evidence>
<dbReference type="AlphaFoldDB" id="A0AAX6GF63"/>
<accession>A0AAX6GF63</accession>
<evidence type="ECO:0000313" key="1">
    <source>
        <dbReference type="EMBL" id="KAJ6827309.1"/>
    </source>
</evidence>
<organism evidence="1 2">
    <name type="scientific">Iris pallida</name>
    <name type="common">Sweet iris</name>
    <dbReference type="NCBI Taxonomy" id="29817"/>
    <lineage>
        <taxon>Eukaryota</taxon>
        <taxon>Viridiplantae</taxon>
        <taxon>Streptophyta</taxon>
        <taxon>Embryophyta</taxon>
        <taxon>Tracheophyta</taxon>
        <taxon>Spermatophyta</taxon>
        <taxon>Magnoliopsida</taxon>
        <taxon>Liliopsida</taxon>
        <taxon>Asparagales</taxon>
        <taxon>Iridaceae</taxon>
        <taxon>Iridoideae</taxon>
        <taxon>Irideae</taxon>
        <taxon>Iris</taxon>
    </lineage>
</organism>